<keyword evidence="1" id="KW-0472">Membrane</keyword>
<organism evidence="2 3">
    <name type="scientific">Candidatus Spyradosoma merdigallinarum</name>
    <dbReference type="NCBI Taxonomy" id="2840950"/>
    <lineage>
        <taxon>Bacteria</taxon>
        <taxon>Pseudomonadati</taxon>
        <taxon>Verrucomicrobiota</taxon>
        <taxon>Opitutia</taxon>
        <taxon>Opitutia incertae sedis</taxon>
        <taxon>Candidatus Spyradosoma</taxon>
    </lineage>
</organism>
<keyword evidence="1" id="KW-1133">Transmembrane helix</keyword>
<dbReference type="AlphaFoldDB" id="A0A9D1NJH1"/>
<accession>A0A9D1NJH1</accession>
<feature type="transmembrane region" description="Helical" evidence="1">
    <location>
        <begin position="93"/>
        <end position="112"/>
    </location>
</feature>
<dbReference type="Proteomes" id="UP000886812">
    <property type="component" value="Unassembled WGS sequence"/>
</dbReference>
<evidence type="ECO:0000256" key="1">
    <source>
        <dbReference type="SAM" id="Phobius"/>
    </source>
</evidence>
<gene>
    <name evidence="2" type="ORF">IAC75_03880</name>
</gene>
<comment type="caution">
    <text evidence="2">The sequence shown here is derived from an EMBL/GenBank/DDBJ whole genome shotgun (WGS) entry which is preliminary data.</text>
</comment>
<feature type="transmembrane region" description="Helical" evidence="1">
    <location>
        <begin position="67"/>
        <end position="87"/>
    </location>
</feature>
<dbReference type="NCBIfam" id="NF041646">
    <property type="entry name" value="VC0807_fam"/>
    <property type="match status" value="1"/>
</dbReference>
<keyword evidence="1" id="KW-0812">Transmembrane</keyword>
<name>A0A9D1NJH1_9BACT</name>
<evidence type="ECO:0000313" key="2">
    <source>
        <dbReference type="EMBL" id="HIV04274.1"/>
    </source>
</evidence>
<proteinExistence type="predicted"/>
<dbReference type="EMBL" id="DVOG01000099">
    <property type="protein sequence ID" value="HIV04274.1"/>
    <property type="molecule type" value="Genomic_DNA"/>
</dbReference>
<feature type="transmembrane region" description="Helical" evidence="1">
    <location>
        <begin position="195"/>
        <end position="217"/>
    </location>
</feature>
<sequence>MKKEAAPKENAFVSLLANIVVPALILTKGAKLCARLFGAEPSAALVLVVALAFPTGYFVLDYLRRRELNWISAVGFAGTLLTGGIGLFRLSPFWVAVKEASIPLFIAAVMIFSRKLIRTFLFNETVFDVPAIEAAAAARGNADEIAATLKRCSRVLTASFLLSAALNFALARVIVKTDPELDSAAFNEEIGEMMALSWPVITLPCLIFIFAALLILLKGLEKASGMKAEDLFRKK</sequence>
<feature type="transmembrane region" description="Helical" evidence="1">
    <location>
        <begin position="155"/>
        <end position="175"/>
    </location>
</feature>
<feature type="transmembrane region" description="Helical" evidence="1">
    <location>
        <begin position="12"/>
        <end position="30"/>
    </location>
</feature>
<feature type="transmembrane region" description="Helical" evidence="1">
    <location>
        <begin position="42"/>
        <end position="60"/>
    </location>
</feature>
<reference evidence="2" key="2">
    <citation type="journal article" date="2021" name="PeerJ">
        <title>Extensive microbial diversity within the chicken gut microbiome revealed by metagenomics and culture.</title>
        <authorList>
            <person name="Gilroy R."/>
            <person name="Ravi A."/>
            <person name="Getino M."/>
            <person name="Pursley I."/>
            <person name="Horton D.L."/>
            <person name="Alikhan N.F."/>
            <person name="Baker D."/>
            <person name="Gharbi K."/>
            <person name="Hall N."/>
            <person name="Watson M."/>
            <person name="Adriaenssens E.M."/>
            <person name="Foster-Nyarko E."/>
            <person name="Jarju S."/>
            <person name="Secka A."/>
            <person name="Antonio M."/>
            <person name="Oren A."/>
            <person name="Chaudhuri R.R."/>
            <person name="La Ragione R."/>
            <person name="Hildebrand F."/>
            <person name="Pallen M.J."/>
        </authorList>
    </citation>
    <scope>NUCLEOTIDE SEQUENCE</scope>
    <source>
        <strain evidence="2">10669</strain>
    </source>
</reference>
<evidence type="ECO:0000313" key="3">
    <source>
        <dbReference type="Proteomes" id="UP000886812"/>
    </source>
</evidence>
<protein>
    <submittedName>
        <fullName evidence="2">MFS transporter</fullName>
    </submittedName>
</protein>
<reference evidence="2" key="1">
    <citation type="submission" date="2020-10" db="EMBL/GenBank/DDBJ databases">
        <authorList>
            <person name="Gilroy R."/>
        </authorList>
    </citation>
    <scope>NUCLEOTIDE SEQUENCE</scope>
    <source>
        <strain evidence="2">10669</strain>
    </source>
</reference>